<dbReference type="InterPro" id="IPR000644">
    <property type="entry name" value="CBS_dom"/>
</dbReference>
<dbReference type="Gene3D" id="3.40.640.10">
    <property type="entry name" value="Type I PLP-dependent aspartate aminotransferase-like (Major domain)"/>
    <property type="match status" value="1"/>
</dbReference>
<dbReference type="InterPro" id="IPR015422">
    <property type="entry name" value="PyrdxlP-dep_Trfase_small"/>
</dbReference>
<dbReference type="PANTHER" id="PTHR30244">
    <property type="entry name" value="TRANSAMINASE"/>
    <property type="match status" value="1"/>
</dbReference>
<gene>
    <name evidence="2" type="ORF">CARN2_2330</name>
</gene>
<feature type="domain" description="CBS" evidence="1">
    <location>
        <begin position="1"/>
        <end position="66"/>
    </location>
</feature>
<dbReference type="EMBL" id="CABM01000030">
    <property type="protein sequence ID" value="CBH96615.1"/>
    <property type="molecule type" value="Genomic_DNA"/>
</dbReference>
<dbReference type="SUPFAM" id="SSF54631">
    <property type="entry name" value="CBS-domain pair"/>
    <property type="match status" value="1"/>
</dbReference>
<dbReference type="Gene3D" id="3.10.580.10">
    <property type="entry name" value="CBS-domain"/>
    <property type="match status" value="1"/>
</dbReference>
<dbReference type="InterPro" id="IPR046342">
    <property type="entry name" value="CBS_dom_sf"/>
</dbReference>
<organism evidence="2">
    <name type="scientific">mine drainage metagenome</name>
    <dbReference type="NCBI Taxonomy" id="410659"/>
    <lineage>
        <taxon>unclassified sequences</taxon>
        <taxon>metagenomes</taxon>
        <taxon>ecological metagenomes</taxon>
    </lineage>
</organism>
<comment type="caution">
    <text evidence="2">The sequence shown here is derived from an EMBL/GenBank/DDBJ whole genome shotgun (WGS) entry which is preliminary data.</text>
</comment>
<proteinExistence type="predicted"/>
<dbReference type="Gene3D" id="3.90.1150.10">
    <property type="entry name" value="Aspartate Aminotransferase, domain 1"/>
    <property type="match status" value="1"/>
</dbReference>
<reference evidence="2" key="1">
    <citation type="submission" date="2009-10" db="EMBL/GenBank/DDBJ databases">
        <title>Diversity of trophic interactions inside an arsenic-rich microbial ecosystem.</title>
        <authorList>
            <person name="Bertin P.N."/>
            <person name="Heinrich-Salmeron A."/>
            <person name="Pelletier E."/>
            <person name="Goulhen-Chollet F."/>
            <person name="Arsene-Ploetze F."/>
            <person name="Gallien S."/>
            <person name="Calteau A."/>
            <person name="Vallenet D."/>
            <person name="Casiot C."/>
            <person name="Chane-Woon-Ming B."/>
            <person name="Giloteaux L."/>
            <person name="Barakat M."/>
            <person name="Bonnefoy V."/>
            <person name="Bruneel O."/>
            <person name="Chandler M."/>
            <person name="Cleiss J."/>
            <person name="Duran R."/>
            <person name="Elbaz-Poulichet F."/>
            <person name="Fonknechten N."/>
            <person name="Lauga B."/>
            <person name="Mornico D."/>
            <person name="Ortet P."/>
            <person name="Schaeffer C."/>
            <person name="Siguier P."/>
            <person name="Alexander Thil Smith A."/>
            <person name="Van Dorsselaer A."/>
            <person name="Weissenbach J."/>
            <person name="Medigue C."/>
            <person name="Le Paslier D."/>
        </authorList>
    </citation>
    <scope>NUCLEOTIDE SEQUENCE</scope>
</reference>
<dbReference type="SMART" id="SM00116">
    <property type="entry name" value="CBS"/>
    <property type="match status" value="2"/>
</dbReference>
<dbReference type="GO" id="GO:0030170">
    <property type="term" value="F:pyridoxal phosphate binding"/>
    <property type="evidence" value="ECO:0007669"/>
    <property type="project" value="TreeGrafter"/>
</dbReference>
<name>E6PNW3_9ZZZZ</name>
<dbReference type="PROSITE" id="PS51371">
    <property type="entry name" value="CBS"/>
    <property type="match status" value="2"/>
</dbReference>
<keyword evidence="2" id="KW-0808">Transferase</keyword>
<dbReference type="InterPro" id="IPR015424">
    <property type="entry name" value="PyrdxlP-dep_Trfase"/>
</dbReference>
<dbReference type="GO" id="GO:0000271">
    <property type="term" value="P:polysaccharide biosynthetic process"/>
    <property type="evidence" value="ECO:0007669"/>
    <property type="project" value="TreeGrafter"/>
</dbReference>
<feature type="domain" description="CBS" evidence="1">
    <location>
        <begin position="72"/>
        <end position="133"/>
    </location>
</feature>
<dbReference type="Pfam" id="PF01041">
    <property type="entry name" value="DegT_DnrJ_EryC1"/>
    <property type="match status" value="1"/>
</dbReference>
<dbReference type="InterPro" id="IPR000653">
    <property type="entry name" value="DegT/StrS_aminotransferase"/>
</dbReference>
<sequence>MKPESFTRLCIHPNASLHDALARLDATAQGILLVTDGTDGATGRLLRTVTDGDLRRAALAGVEAASPLSVLPSHPPLTVGLQACQRDVLALMDAHRIDHVPVVDAAGRAVDLITRRELSQRVYLSSPHLGEDEAGLVQEAFSSNWIAPLGPHVDGFEQELAALVGVQHAAATSSGTAALHLGLRLLGVGPGDVVLCSSLTFVASANPIKQLGATPVFIDSEPESWNMSPQALAAALAALRAEGITPKAAVVVNLYGQSAEMRALLPLLQAAGVPMLEDAAESLGASYHGQPSGSFGRLAVFSFNGNKIITTSGGGMLVSNDAALIAHARALSTQAREPARHYEHVEDGYNYRLSNVLAGIGRGQLRVLEQRVQSRRAVFEQYRLALAGVPGLRWMAEPEGHRSTRWLSAFVLEGEGAQARRDALLDFLERHNVEARPVWKPMHLQPLYAGCRYFPHAPAQGNAGPPHVSLPLSGDGPAGRPWGPTHDASRALFEGGVCLPSGSNMSAAQRERVCELVARGLELMVQTA</sequence>
<protein>
    <submittedName>
        <fullName evidence="2">Putative Glutamine--scyllo-inositol transaminase</fullName>
        <ecNumber evidence="2">2.6.1.50</ecNumber>
    </submittedName>
</protein>
<dbReference type="EC" id="2.6.1.50" evidence="2"/>
<evidence type="ECO:0000259" key="1">
    <source>
        <dbReference type="PROSITE" id="PS51371"/>
    </source>
</evidence>
<dbReference type="CDD" id="cd00616">
    <property type="entry name" value="AHBA_syn"/>
    <property type="match status" value="1"/>
</dbReference>
<dbReference type="Pfam" id="PF00571">
    <property type="entry name" value="CBS"/>
    <property type="match status" value="1"/>
</dbReference>
<dbReference type="GO" id="GO:0047310">
    <property type="term" value="F:glutamine-scyllo-inositol transaminase activity"/>
    <property type="evidence" value="ECO:0007669"/>
    <property type="project" value="UniProtKB-EC"/>
</dbReference>
<dbReference type="SUPFAM" id="SSF53383">
    <property type="entry name" value="PLP-dependent transferases"/>
    <property type="match status" value="1"/>
</dbReference>
<accession>E6PNW3</accession>
<dbReference type="AlphaFoldDB" id="E6PNW3"/>
<keyword evidence="2" id="KW-0032">Aminotransferase</keyword>
<dbReference type="PANTHER" id="PTHR30244:SF34">
    <property type="entry name" value="DTDP-4-AMINO-4,6-DIDEOXYGALACTOSE TRANSAMINASE"/>
    <property type="match status" value="1"/>
</dbReference>
<dbReference type="InterPro" id="IPR015421">
    <property type="entry name" value="PyrdxlP-dep_Trfase_major"/>
</dbReference>
<evidence type="ECO:0000313" key="2">
    <source>
        <dbReference type="EMBL" id="CBH96615.1"/>
    </source>
</evidence>